<feature type="compositionally biased region" description="Basic and acidic residues" evidence="1">
    <location>
        <begin position="15"/>
        <end position="32"/>
    </location>
</feature>
<proteinExistence type="predicted"/>
<reference evidence="2 3" key="1">
    <citation type="submission" date="2018-03" db="EMBL/GenBank/DDBJ databases">
        <title>Genomic Encyclopedia of Archaeal and Bacterial Type Strains, Phase II (KMG-II): from individual species to whole genera.</title>
        <authorList>
            <person name="Goeker M."/>
        </authorList>
    </citation>
    <scope>NUCLEOTIDE SEQUENCE [LARGE SCALE GENOMIC DNA]</scope>
    <source>
        <strain evidence="2 3">DSM 19711</strain>
    </source>
</reference>
<dbReference type="Proteomes" id="UP000238083">
    <property type="component" value="Unassembled WGS sequence"/>
</dbReference>
<evidence type="ECO:0000313" key="3">
    <source>
        <dbReference type="Proteomes" id="UP000238083"/>
    </source>
</evidence>
<comment type="caution">
    <text evidence="2">The sequence shown here is derived from an EMBL/GenBank/DDBJ whole genome shotgun (WGS) entry which is preliminary data.</text>
</comment>
<dbReference type="AlphaFoldDB" id="A0A2T0QX25"/>
<dbReference type="EMBL" id="PVZF01000017">
    <property type="protein sequence ID" value="PRY10270.1"/>
    <property type="molecule type" value="Genomic_DNA"/>
</dbReference>
<organism evidence="2 3">
    <name type="scientific">Kineococcus rhizosphaerae</name>
    <dbReference type="NCBI Taxonomy" id="559628"/>
    <lineage>
        <taxon>Bacteria</taxon>
        <taxon>Bacillati</taxon>
        <taxon>Actinomycetota</taxon>
        <taxon>Actinomycetes</taxon>
        <taxon>Kineosporiales</taxon>
        <taxon>Kineosporiaceae</taxon>
        <taxon>Kineococcus</taxon>
    </lineage>
</organism>
<gene>
    <name evidence="2" type="ORF">CLV37_11744</name>
</gene>
<name>A0A2T0QX25_9ACTN</name>
<sequence length="92" mass="9804">MAFAVTTEELGESARSLRTDGEHQQRSERALRDGANQAPSWAVGRACRAVQAFFDTIGDASQRSGTGLTGLGDRLGVAAGEYDDVEYRLTPG</sequence>
<evidence type="ECO:0000313" key="2">
    <source>
        <dbReference type="EMBL" id="PRY10270.1"/>
    </source>
</evidence>
<keyword evidence="3" id="KW-1185">Reference proteome</keyword>
<evidence type="ECO:0008006" key="4">
    <source>
        <dbReference type="Google" id="ProtNLM"/>
    </source>
</evidence>
<dbReference type="RefSeq" id="WP_106215361.1">
    <property type="nucleotide sequence ID" value="NZ_PVZF01000017.1"/>
</dbReference>
<feature type="region of interest" description="Disordered" evidence="1">
    <location>
        <begin position="1"/>
        <end position="37"/>
    </location>
</feature>
<protein>
    <recommendedName>
        <fullName evidence="4">Excreted virulence factor EspC (Type VII ESX diderm)</fullName>
    </recommendedName>
</protein>
<dbReference type="OrthoDB" id="9949963at2"/>
<accession>A0A2T0QX25</accession>
<evidence type="ECO:0000256" key="1">
    <source>
        <dbReference type="SAM" id="MobiDB-lite"/>
    </source>
</evidence>